<keyword evidence="1" id="KW-1185">Reference proteome</keyword>
<proteinExistence type="predicted"/>
<name>A0A914YJM2_9BILA</name>
<dbReference type="AlphaFoldDB" id="A0A914YJM2"/>
<evidence type="ECO:0000313" key="1">
    <source>
        <dbReference type="Proteomes" id="UP000887577"/>
    </source>
</evidence>
<organism evidence="1 2">
    <name type="scientific">Panagrolaimus superbus</name>
    <dbReference type="NCBI Taxonomy" id="310955"/>
    <lineage>
        <taxon>Eukaryota</taxon>
        <taxon>Metazoa</taxon>
        <taxon>Ecdysozoa</taxon>
        <taxon>Nematoda</taxon>
        <taxon>Chromadorea</taxon>
        <taxon>Rhabditida</taxon>
        <taxon>Tylenchina</taxon>
        <taxon>Panagrolaimomorpha</taxon>
        <taxon>Panagrolaimoidea</taxon>
        <taxon>Panagrolaimidae</taxon>
        <taxon>Panagrolaimus</taxon>
    </lineage>
</organism>
<protein>
    <submittedName>
        <fullName evidence="2">Uncharacterized protein</fullName>
    </submittedName>
</protein>
<reference evidence="2" key="1">
    <citation type="submission" date="2022-11" db="UniProtKB">
        <authorList>
            <consortium name="WormBaseParasite"/>
        </authorList>
    </citation>
    <scope>IDENTIFICATION</scope>
</reference>
<evidence type="ECO:0000313" key="2">
    <source>
        <dbReference type="WBParaSite" id="PSU_v2.g1906.t1"/>
    </source>
</evidence>
<accession>A0A914YJM2</accession>
<dbReference type="Proteomes" id="UP000887577">
    <property type="component" value="Unplaced"/>
</dbReference>
<dbReference type="WBParaSite" id="PSU_v2.g1906.t1">
    <property type="protein sequence ID" value="PSU_v2.g1906.t1"/>
    <property type="gene ID" value="PSU_v2.g1906"/>
</dbReference>
<sequence>MRSILNFVDRQICFQTKDLVTHLTTIHRYSPDDIANVTGNLLITSESPIIQSLSTTLNTTTSSSSGADTSGGGGIIADFGRTSLTTELKQIQKTLNELKSQRNVPHLTQAVNNLDTRIGRMEKQLEMVLNTLYTLVQLQTGNLSKSKVRL</sequence>